<dbReference type="NCBIfam" id="TIGR01007">
    <property type="entry name" value="eps_fam"/>
    <property type="match status" value="1"/>
</dbReference>
<keyword evidence="6" id="KW-0067">ATP-binding</keyword>
<dbReference type="InterPro" id="IPR032807">
    <property type="entry name" value="GNVR"/>
</dbReference>
<dbReference type="CDD" id="cd05387">
    <property type="entry name" value="BY-kinase"/>
    <property type="match status" value="1"/>
</dbReference>
<feature type="coiled-coil region" evidence="9">
    <location>
        <begin position="199"/>
        <end position="263"/>
    </location>
</feature>
<evidence type="ECO:0000256" key="4">
    <source>
        <dbReference type="ARBA" id="ARBA00022741"/>
    </source>
</evidence>
<dbReference type="InterPro" id="IPR025669">
    <property type="entry name" value="AAA_dom"/>
</dbReference>
<evidence type="ECO:0000256" key="7">
    <source>
        <dbReference type="ARBA" id="ARBA00023137"/>
    </source>
</evidence>
<comment type="similarity">
    <text evidence="1">Belongs to the CpsD/CapB family.</text>
</comment>
<dbReference type="InterPro" id="IPR050445">
    <property type="entry name" value="Bact_polysacc_biosynth/exp"/>
</dbReference>
<evidence type="ECO:0000256" key="2">
    <source>
        <dbReference type="ARBA" id="ARBA00011903"/>
    </source>
</evidence>
<dbReference type="Pfam" id="PF13807">
    <property type="entry name" value="GNVR"/>
    <property type="match status" value="1"/>
</dbReference>
<feature type="domain" description="AAA" evidence="10">
    <location>
        <begin position="514"/>
        <end position="667"/>
    </location>
</feature>
<keyword evidence="7" id="KW-0829">Tyrosine-protein kinase</keyword>
<dbReference type="RefSeq" id="WP_386364065.1">
    <property type="nucleotide sequence ID" value="NZ_JBHRXZ010000022.1"/>
</dbReference>
<dbReference type="Pfam" id="PF13614">
    <property type="entry name" value="AAA_31"/>
    <property type="match status" value="1"/>
</dbReference>
<dbReference type="PANTHER" id="PTHR32309:SF13">
    <property type="entry name" value="FERRIC ENTEROBACTIN TRANSPORT PROTEIN FEPE"/>
    <property type="match status" value="1"/>
</dbReference>
<protein>
    <recommendedName>
        <fullName evidence="2">non-specific protein-tyrosine kinase</fullName>
        <ecNumber evidence="2">2.7.10.2</ecNumber>
    </recommendedName>
</protein>
<evidence type="ECO:0000256" key="6">
    <source>
        <dbReference type="ARBA" id="ARBA00022840"/>
    </source>
</evidence>
<accession>A0ABV7T5U3</accession>
<evidence type="ECO:0000256" key="8">
    <source>
        <dbReference type="ARBA" id="ARBA00051245"/>
    </source>
</evidence>
<dbReference type="Proteomes" id="UP001595630">
    <property type="component" value="Unassembled WGS sequence"/>
</dbReference>
<name>A0ABV7T5U3_9GAMM</name>
<dbReference type="InterPro" id="IPR027417">
    <property type="entry name" value="P-loop_NTPase"/>
</dbReference>
<comment type="catalytic activity">
    <reaction evidence="8">
        <text>L-tyrosyl-[protein] + ATP = O-phospho-L-tyrosyl-[protein] + ADP + H(+)</text>
        <dbReference type="Rhea" id="RHEA:10596"/>
        <dbReference type="Rhea" id="RHEA-COMP:10136"/>
        <dbReference type="Rhea" id="RHEA-COMP:20101"/>
        <dbReference type="ChEBI" id="CHEBI:15378"/>
        <dbReference type="ChEBI" id="CHEBI:30616"/>
        <dbReference type="ChEBI" id="CHEBI:46858"/>
        <dbReference type="ChEBI" id="CHEBI:61978"/>
        <dbReference type="ChEBI" id="CHEBI:456216"/>
        <dbReference type="EC" id="2.7.10.2"/>
    </reaction>
</comment>
<gene>
    <name evidence="12" type="ORF">ACFOMF_09210</name>
</gene>
<dbReference type="Gene3D" id="3.40.50.300">
    <property type="entry name" value="P-loop containing nucleotide triphosphate hydrolases"/>
    <property type="match status" value="1"/>
</dbReference>
<feature type="domain" description="Tyrosine-protein kinase G-rich" evidence="11">
    <location>
        <begin position="373"/>
        <end position="443"/>
    </location>
</feature>
<keyword evidence="5" id="KW-0418">Kinase</keyword>
<evidence type="ECO:0000259" key="10">
    <source>
        <dbReference type="Pfam" id="PF13614"/>
    </source>
</evidence>
<keyword evidence="9" id="KW-0175">Coiled coil</keyword>
<dbReference type="EC" id="2.7.10.2" evidence="2"/>
<dbReference type="PANTHER" id="PTHR32309">
    <property type="entry name" value="TYROSINE-PROTEIN KINASE"/>
    <property type="match status" value="1"/>
</dbReference>
<keyword evidence="3" id="KW-0808">Transferase</keyword>
<reference evidence="13" key="1">
    <citation type="journal article" date="2019" name="Int. J. Syst. Evol. Microbiol.">
        <title>The Global Catalogue of Microorganisms (GCM) 10K type strain sequencing project: providing services to taxonomists for standard genome sequencing and annotation.</title>
        <authorList>
            <consortium name="The Broad Institute Genomics Platform"/>
            <consortium name="The Broad Institute Genome Sequencing Center for Infectious Disease"/>
            <person name="Wu L."/>
            <person name="Ma J."/>
        </authorList>
    </citation>
    <scope>NUCLEOTIDE SEQUENCE [LARGE SCALE GENOMIC DNA]</scope>
    <source>
        <strain evidence="13">KCTC 42447</strain>
    </source>
</reference>
<keyword evidence="4" id="KW-0547">Nucleotide-binding</keyword>
<evidence type="ECO:0000256" key="3">
    <source>
        <dbReference type="ARBA" id="ARBA00022679"/>
    </source>
</evidence>
<organism evidence="12 13">
    <name type="scientific">Stutzerimonas tarimensis</name>
    <dbReference type="NCBI Taxonomy" id="1507735"/>
    <lineage>
        <taxon>Bacteria</taxon>
        <taxon>Pseudomonadati</taxon>
        <taxon>Pseudomonadota</taxon>
        <taxon>Gammaproteobacteria</taxon>
        <taxon>Pseudomonadales</taxon>
        <taxon>Pseudomonadaceae</taxon>
        <taxon>Stutzerimonas</taxon>
    </lineage>
</organism>
<evidence type="ECO:0000313" key="13">
    <source>
        <dbReference type="Proteomes" id="UP001595630"/>
    </source>
</evidence>
<evidence type="ECO:0000256" key="1">
    <source>
        <dbReference type="ARBA" id="ARBA00007316"/>
    </source>
</evidence>
<evidence type="ECO:0000259" key="11">
    <source>
        <dbReference type="Pfam" id="PF13807"/>
    </source>
</evidence>
<comment type="caution">
    <text evidence="12">The sequence shown here is derived from an EMBL/GenBank/DDBJ whole genome shotgun (WGS) entry which is preliminary data.</text>
</comment>
<dbReference type="SUPFAM" id="SSF52540">
    <property type="entry name" value="P-loop containing nucleoside triphosphate hydrolases"/>
    <property type="match status" value="1"/>
</dbReference>
<keyword evidence="13" id="KW-1185">Reference proteome</keyword>
<dbReference type="InterPro" id="IPR005702">
    <property type="entry name" value="Wzc-like_C"/>
</dbReference>
<evidence type="ECO:0000256" key="5">
    <source>
        <dbReference type="ARBA" id="ARBA00022777"/>
    </source>
</evidence>
<evidence type="ECO:0000256" key="9">
    <source>
        <dbReference type="SAM" id="Coils"/>
    </source>
</evidence>
<proteinExistence type="inferred from homology"/>
<evidence type="ECO:0000313" key="12">
    <source>
        <dbReference type="EMBL" id="MFC3607952.1"/>
    </source>
</evidence>
<sequence length="706" mass="77151">MWARKWLIGVLMLAVGGLSHYLVSEMTPLYKATASLVIDTDRTPLIEFEQPEHGVGPINEFLQSQTEWLQSRTVAEAVVRDLQLTEHLEFDPRQHPAPLFDFRSLLQPLAALVGGAQRQVTAQAPRDAELMDAVTAQFMKRTEVEVDGKSQMLLVSFKAADRHLAAQAANGIAESYIRRQLTTRIDDSMTATSWMNSRLDVLRDNLQAAEARLQAFLDEQGLVNVEGVATVSATQLTQTGRRLADAQRQRAEAETEYRQVQAMRGQDAEQLSSVPAVMSDRLVSQFRSEVARTRTHLEDLTRRYGDRHPAIQSARSDLDAATESLRGQVEQVVASIERNYQLALANERSIRESFNLNRDQVQTLSAQEFRFQELQRDVDSTQAIHDAFLNRMRQASATADFDANPPRIVDPALAPGNPAEPKARFSLIMSVMAALLAGAGLAVAFDMFDSRVRSAASAERIFDLPVMGTIPLVPKKLRKQMPQIFELGKDGPFCESIRTLRTNLAMSDVDNQRKVIVVTSSVPGEGKSTLATNLAAAMGQLQRVLLIDADLRRSTLARSFGIPVGSEGLGAALKGAPLADCVQSVGEVDLLAEGSSRANALEMLASSGFASLLEEARRDYDRIIIDSPPSLAVSDAAVLGALADAAIYVIRSEHTSVAQVEKGIAQLTRGGASIMGLVLNQIDARQAEDDAYSIPYQLPGRGEQPA</sequence>
<dbReference type="EMBL" id="JBHRXZ010000022">
    <property type="protein sequence ID" value="MFC3607952.1"/>
    <property type="molecule type" value="Genomic_DNA"/>
</dbReference>